<sequence>MTTVASKVAVIGCGISGAVCASQLARNGISVTVFELGRGPGGRMSQRREISEDGRELTFDHGAPYFTVTNPDVMSLVHDWESRGLVAEWKERFGVFDCVSKKFQDIEKEGLRKKYVGVPGMNSICKALCNESGVQHRFGNGVGKIEWLEDEDMWSLIGVNGEHLGHYKGVVSSDRLTFIPRVTSATGGPPIDMDVAPEMTLKVKELPVTPRFVLMLAFGEPLPSIPLKGFSFKNSEVLSWAYCESSKPGRSSACERWVLHSTVKYADNIIAQTGHQKLSSDTLTKIAEELNCEFESTIPVNSLPFFKRAHRWGSAFPSTSIADEEKCLWDGKKRLAVCGDFCVSPNVEGAVASGMAAAMKFTDILSSS</sequence>
<comment type="caution">
    <text evidence="1">The sequence shown here is derived from an EMBL/GenBank/DDBJ whole genome shotgun (WGS) entry which is preliminary data.</text>
</comment>
<dbReference type="PANTHER" id="PTHR16128:SF5">
    <property type="entry name" value="FAD_NAD(P)-BINDING OXIDOREDUCTASE FAMILY PROTEIN"/>
    <property type="match status" value="1"/>
</dbReference>
<keyword evidence="2" id="KW-1185">Reference proteome</keyword>
<reference evidence="1 2" key="1">
    <citation type="submission" date="2024-01" db="EMBL/GenBank/DDBJ databases">
        <title>The complete chloroplast genome sequence of Lithospermum erythrorhizon: insights into the phylogenetic relationship among Boraginaceae species and the maternal lineages of purple gromwells.</title>
        <authorList>
            <person name="Okada T."/>
            <person name="Watanabe K."/>
        </authorList>
    </citation>
    <scope>NUCLEOTIDE SEQUENCE [LARGE SCALE GENOMIC DNA]</scope>
</reference>
<accession>A0AAV3QK76</accession>
<proteinExistence type="predicted"/>
<dbReference type="AlphaFoldDB" id="A0AAV3QK76"/>
<organism evidence="1 2">
    <name type="scientific">Lithospermum erythrorhizon</name>
    <name type="common">Purple gromwell</name>
    <name type="synonym">Lithospermum officinale var. erythrorhizon</name>
    <dbReference type="NCBI Taxonomy" id="34254"/>
    <lineage>
        <taxon>Eukaryota</taxon>
        <taxon>Viridiplantae</taxon>
        <taxon>Streptophyta</taxon>
        <taxon>Embryophyta</taxon>
        <taxon>Tracheophyta</taxon>
        <taxon>Spermatophyta</taxon>
        <taxon>Magnoliopsida</taxon>
        <taxon>eudicotyledons</taxon>
        <taxon>Gunneridae</taxon>
        <taxon>Pentapetalae</taxon>
        <taxon>asterids</taxon>
        <taxon>lamiids</taxon>
        <taxon>Boraginales</taxon>
        <taxon>Boraginaceae</taxon>
        <taxon>Boraginoideae</taxon>
        <taxon>Lithospermeae</taxon>
        <taxon>Lithospermum</taxon>
    </lineage>
</organism>
<evidence type="ECO:0000313" key="1">
    <source>
        <dbReference type="EMBL" id="GAA0164440.1"/>
    </source>
</evidence>
<protein>
    <submittedName>
        <fullName evidence="1">Oxidoreductase</fullName>
    </submittedName>
</protein>
<dbReference type="PANTHER" id="PTHR16128">
    <property type="entry name" value="FAD/NAD(P)-BINDING OXIDOREDUCTASE FAMILY PROTEIN"/>
    <property type="match status" value="1"/>
</dbReference>
<dbReference type="Pfam" id="PF13450">
    <property type="entry name" value="NAD_binding_8"/>
    <property type="match status" value="1"/>
</dbReference>
<name>A0AAV3QK76_LITER</name>
<dbReference type="InterPro" id="IPR036188">
    <property type="entry name" value="FAD/NAD-bd_sf"/>
</dbReference>
<dbReference type="Proteomes" id="UP001454036">
    <property type="component" value="Unassembled WGS sequence"/>
</dbReference>
<dbReference type="Gene3D" id="3.50.50.60">
    <property type="entry name" value="FAD/NAD(P)-binding domain"/>
    <property type="match status" value="1"/>
</dbReference>
<dbReference type="PRINTS" id="PR00419">
    <property type="entry name" value="ADXRDTASE"/>
</dbReference>
<gene>
    <name evidence="1" type="ORF">LIER_20079</name>
</gene>
<dbReference type="SUPFAM" id="SSF51905">
    <property type="entry name" value="FAD/NAD(P)-binding domain"/>
    <property type="match status" value="1"/>
</dbReference>
<evidence type="ECO:0000313" key="2">
    <source>
        <dbReference type="Proteomes" id="UP001454036"/>
    </source>
</evidence>
<dbReference type="Gene3D" id="3.90.660.10">
    <property type="match status" value="1"/>
</dbReference>
<dbReference type="EMBL" id="BAABME010005044">
    <property type="protein sequence ID" value="GAA0164440.1"/>
    <property type="molecule type" value="Genomic_DNA"/>
</dbReference>